<name>A0A380G4R7_STAIN</name>
<protein>
    <submittedName>
        <fullName evidence="1">Uncharacterized protein</fullName>
    </submittedName>
</protein>
<dbReference type="AlphaFoldDB" id="A0A380G4R7"/>
<dbReference type="EMBL" id="UHDP01000003">
    <property type="protein sequence ID" value="SUM45340.1"/>
    <property type="molecule type" value="Genomic_DNA"/>
</dbReference>
<proteinExistence type="predicted"/>
<organism evidence="1 2">
    <name type="scientific">Staphylococcus intermedius NCTC 11048</name>
    <dbReference type="NCBI Taxonomy" id="1141106"/>
    <lineage>
        <taxon>Bacteria</taxon>
        <taxon>Bacillati</taxon>
        <taxon>Bacillota</taxon>
        <taxon>Bacilli</taxon>
        <taxon>Bacillales</taxon>
        <taxon>Staphylococcaceae</taxon>
        <taxon>Staphylococcus</taxon>
        <taxon>Staphylococcus intermedius group</taxon>
    </lineage>
</organism>
<accession>A0A380G4R7</accession>
<evidence type="ECO:0000313" key="2">
    <source>
        <dbReference type="Proteomes" id="UP000255549"/>
    </source>
</evidence>
<evidence type="ECO:0000313" key="1">
    <source>
        <dbReference type="EMBL" id="SUM45340.1"/>
    </source>
</evidence>
<gene>
    <name evidence="1" type="ORF">NCTC11048_00317</name>
</gene>
<keyword evidence="2" id="KW-1185">Reference proteome</keyword>
<dbReference type="Proteomes" id="UP000255549">
    <property type="component" value="Unassembled WGS sequence"/>
</dbReference>
<reference evidence="1 2" key="1">
    <citation type="submission" date="2018-06" db="EMBL/GenBank/DDBJ databases">
        <authorList>
            <consortium name="Pathogen Informatics"/>
            <person name="Doyle S."/>
        </authorList>
    </citation>
    <scope>NUCLEOTIDE SEQUENCE [LARGE SCALE GENOMIC DNA]</scope>
    <source>
        <strain evidence="2">NCTC 11048</strain>
    </source>
</reference>
<sequence length="56" mass="6572">MNHIFFYNNIIKKRKRWEIIFDAMDVVLSLTYPFAMNCIFDCHHGFAFQGAGPSTN</sequence>